<dbReference type="EMBL" id="BARS01035980">
    <property type="protein sequence ID" value="GAG24663.1"/>
    <property type="molecule type" value="Genomic_DNA"/>
</dbReference>
<dbReference type="PROSITE" id="PS51257">
    <property type="entry name" value="PROKAR_LIPOPROTEIN"/>
    <property type="match status" value="1"/>
</dbReference>
<dbReference type="AlphaFoldDB" id="X0WJI5"/>
<comment type="caution">
    <text evidence="1">The sequence shown here is derived from an EMBL/GenBank/DDBJ whole genome shotgun (WGS) entry which is preliminary data.</text>
</comment>
<organism evidence="1">
    <name type="scientific">marine sediment metagenome</name>
    <dbReference type="NCBI Taxonomy" id="412755"/>
    <lineage>
        <taxon>unclassified sequences</taxon>
        <taxon>metagenomes</taxon>
        <taxon>ecological metagenomes</taxon>
    </lineage>
</organism>
<reference evidence="1" key="1">
    <citation type="journal article" date="2014" name="Front. Microbiol.">
        <title>High frequency of phylogenetically diverse reductive dehalogenase-homologous genes in deep subseafloor sedimentary metagenomes.</title>
        <authorList>
            <person name="Kawai M."/>
            <person name="Futagami T."/>
            <person name="Toyoda A."/>
            <person name="Takaki Y."/>
            <person name="Nishi S."/>
            <person name="Hori S."/>
            <person name="Arai W."/>
            <person name="Tsubouchi T."/>
            <person name="Morono Y."/>
            <person name="Uchiyama I."/>
            <person name="Ito T."/>
            <person name="Fujiyama A."/>
            <person name="Inagaki F."/>
            <person name="Takami H."/>
        </authorList>
    </citation>
    <scope>NUCLEOTIDE SEQUENCE</scope>
    <source>
        <strain evidence="1">Expedition CK06-06</strain>
    </source>
</reference>
<sequence length="117" mass="13387">MKIKEITVIGLVILGTLMMTGCVTEGTNTELLLNGDVEVTRFWEDDVYENEGTTITYIMLVEGEYTIETTSNGVRYYQYIEVVTAPHTYQVEFDVVEDVTVRVDTETENDYFTFVVD</sequence>
<proteinExistence type="predicted"/>
<gene>
    <name evidence="1" type="ORF">S01H1_55356</name>
</gene>
<name>X0WJI5_9ZZZZ</name>
<protein>
    <submittedName>
        <fullName evidence="1">Uncharacterized protein</fullName>
    </submittedName>
</protein>
<evidence type="ECO:0000313" key="1">
    <source>
        <dbReference type="EMBL" id="GAG24663.1"/>
    </source>
</evidence>
<accession>X0WJI5</accession>